<feature type="transmembrane region" description="Helical" evidence="5">
    <location>
        <begin position="46"/>
        <end position="67"/>
    </location>
</feature>
<dbReference type="AlphaFoldDB" id="A0A3D9AMX0"/>
<evidence type="ECO:0008006" key="8">
    <source>
        <dbReference type="Google" id="ProtNLM"/>
    </source>
</evidence>
<evidence type="ECO:0000256" key="4">
    <source>
        <dbReference type="ARBA" id="ARBA00023136"/>
    </source>
</evidence>
<evidence type="ECO:0000313" key="7">
    <source>
        <dbReference type="Proteomes" id="UP000256257"/>
    </source>
</evidence>
<evidence type="ECO:0000256" key="2">
    <source>
        <dbReference type="ARBA" id="ARBA00022692"/>
    </source>
</evidence>
<evidence type="ECO:0000256" key="3">
    <source>
        <dbReference type="ARBA" id="ARBA00022989"/>
    </source>
</evidence>
<comment type="subcellular location">
    <subcellularLocation>
        <location evidence="1">Membrane</location>
        <topology evidence="1">Multi-pass membrane protein</topology>
    </subcellularLocation>
</comment>
<organism evidence="6 7">
    <name type="scientific">Chryseobacterium pennipullorum</name>
    <dbReference type="NCBI Taxonomy" id="2258963"/>
    <lineage>
        <taxon>Bacteria</taxon>
        <taxon>Pseudomonadati</taxon>
        <taxon>Bacteroidota</taxon>
        <taxon>Flavobacteriia</taxon>
        <taxon>Flavobacteriales</taxon>
        <taxon>Weeksellaceae</taxon>
        <taxon>Chryseobacterium group</taxon>
        <taxon>Chryseobacterium</taxon>
    </lineage>
</organism>
<dbReference type="RefSeq" id="WP_115930121.1">
    <property type="nucleotide sequence ID" value="NZ_QNVV01000027.1"/>
</dbReference>
<name>A0A3D9AMX0_9FLAO</name>
<keyword evidence="2 5" id="KW-0812">Transmembrane</keyword>
<sequence>METIKTVIYWIGYAYYLYVFGYASLYKVFQKTSMMQSMNSLGFNTTWTILIGVLELLGVMMLVLGLFKPQFRNIAALYLFPFAVGAFTTHMAHHEYNHYYNSLWMCIISVVLLVLDKNFKIVV</sequence>
<protein>
    <recommendedName>
        <fullName evidence="8">DoxX family protein</fullName>
    </recommendedName>
</protein>
<gene>
    <name evidence="6" type="ORF">DRF67_20265</name>
</gene>
<dbReference type="Proteomes" id="UP000256257">
    <property type="component" value="Unassembled WGS sequence"/>
</dbReference>
<evidence type="ECO:0000313" key="6">
    <source>
        <dbReference type="EMBL" id="REC42684.1"/>
    </source>
</evidence>
<keyword evidence="7" id="KW-1185">Reference proteome</keyword>
<evidence type="ECO:0000256" key="5">
    <source>
        <dbReference type="SAM" id="Phobius"/>
    </source>
</evidence>
<accession>A0A3D9AMX0</accession>
<feature type="transmembrane region" description="Helical" evidence="5">
    <location>
        <begin position="7"/>
        <end position="26"/>
    </location>
</feature>
<dbReference type="OrthoDB" id="962268at2"/>
<keyword evidence="3 5" id="KW-1133">Transmembrane helix</keyword>
<feature type="transmembrane region" description="Helical" evidence="5">
    <location>
        <begin position="74"/>
        <end position="92"/>
    </location>
</feature>
<reference evidence="6 7" key="1">
    <citation type="submission" date="2018-06" db="EMBL/GenBank/DDBJ databases">
        <title>Novel Chryseobacterium species.</title>
        <authorList>
            <person name="Newman J."/>
            <person name="Hugo C."/>
            <person name="Oosthuizen L."/>
            <person name="Charimba G."/>
        </authorList>
    </citation>
    <scope>NUCLEOTIDE SEQUENCE [LARGE SCALE GENOMIC DNA]</scope>
    <source>
        <strain evidence="6 7">7_F195</strain>
    </source>
</reference>
<proteinExistence type="predicted"/>
<keyword evidence="4 5" id="KW-0472">Membrane</keyword>
<evidence type="ECO:0000256" key="1">
    <source>
        <dbReference type="ARBA" id="ARBA00004141"/>
    </source>
</evidence>
<dbReference type="Pfam" id="PF13564">
    <property type="entry name" value="DoxX_2"/>
    <property type="match status" value="1"/>
</dbReference>
<dbReference type="EMBL" id="QNVV01000027">
    <property type="protein sequence ID" value="REC42684.1"/>
    <property type="molecule type" value="Genomic_DNA"/>
</dbReference>
<comment type="caution">
    <text evidence="6">The sequence shown here is derived from an EMBL/GenBank/DDBJ whole genome shotgun (WGS) entry which is preliminary data.</text>
</comment>
<dbReference type="GO" id="GO:0016020">
    <property type="term" value="C:membrane"/>
    <property type="evidence" value="ECO:0007669"/>
    <property type="project" value="UniProtKB-SubCell"/>
</dbReference>
<feature type="transmembrane region" description="Helical" evidence="5">
    <location>
        <begin position="98"/>
        <end position="115"/>
    </location>
</feature>
<dbReference type="InterPro" id="IPR032808">
    <property type="entry name" value="DoxX"/>
</dbReference>